<evidence type="ECO:0000256" key="9">
    <source>
        <dbReference type="ARBA" id="ARBA00042745"/>
    </source>
</evidence>
<evidence type="ECO:0000256" key="5">
    <source>
        <dbReference type="ARBA" id="ARBA00037569"/>
    </source>
</evidence>
<dbReference type="CDD" id="cd02440">
    <property type="entry name" value="AdoMet_MTases"/>
    <property type="match status" value="1"/>
</dbReference>
<dbReference type="OrthoDB" id="9790080at2"/>
<keyword evidence="3 11" id="KW-0808">Transferase</keyword>
<evidence type="ECO:0000256" key="6">
    <source>
        <dbReference type="ARBA" id="ARBA00038861"/>
    </source>
</evidence>
<reference evidence="14 15" key="1">
    <citation type="submission" date="2015-04" db="EMBL/GenBank/DDBJ databases">
        <title>Buchnera aphidicola assembly.</title>
        <authorList>
            <person name="Zhang Y."/>
        </authorList>
    </citation>
    <scope>NUCLEOTIDE SEQUENCE [LARGE SCALE GENOMIC DNA]</scope>
    <source>
        <strain evidence="14 15">SC</strain>
    </source>
</reference>
<feature type="binding site" evidence="11">
    <location>
        <position position="122"/>
    </location>
    <ligand>
        <name>S-adenosyl-L-methionine</name>
        <dbReference type="ChEBI" id="CHEBI:59789"/>
    </ligand>
</feature>
<organism evidence="14 15">
    <name type="scientific">Buchnera aphidicola subsp. Schlechtendalia chinensis</name>
    <dbReference type="NCBI Taxonomy" id="118110"/>
    <lineage>
        <taxon>Bacteria</taxon>
        <taxon>Pseudomonadati</taxon>
        <taxon>Pseudomonadota</taxon>
        <taxon>Gammaproteobacteria</taxon>
        <taxon>Enterobacterales</taxon>
        <taxon>Erwiniaceae</taxon>
        <taxon>Buchnera</taxon>
    </lineage>
</organism>
<dbReference type="STRING" id="118110.XW81_01760"/>
<dbReference type="InterPro" id="IPR002877">
    <property type="entry name" value="RNA_MeTrfase_FtsJ_dom"/>
</dbReference>
<dbReference type="EMBL" id="CP011299">
    <property type="protein sequence ID" value="ANF17118.1"/>
    <property type="molecule type" value="Genomic_DNA"/>
</dbReference>
<dbReference type="SUPFAM" id="SSF53335">
    <property type="entry name" value="S-adenosyl-L-methionine-dependent methyltransferases"/>
    <property type="match status" value="1"/>
</dbReference>
<feature type="binding site" evidence="11">
    <location>
        <position position="98"/>
    </location>
    <ligand>
        <name>S-adenosyl-L-methionine</name>
        <dbReference type="ChEBI" id="CHEBI:59789"/>
    </ligand>
</feature>
<dbReference type="FunFam" id="3.40.50.150:FF:000005">
    <property type="entry name" value="Ribosomal RNA large subunit methyltransferase E"/>
    <property type="match status" value="1"/>
</dbReference>
<evidence type="ECO:0000259" key="13">
    <source>
        <dbReference type="Pfam" id="PF01728"/>
    </source>
</evidence>
<dbReference type="GO" id="GO:0008650">
    <property type="term" value="F:rRNA (uridine-2'-O-)-methyltransferase activity"/>
    <property type="evidence" value="ECO:0007669"/>
    <property type="project" value="UniProtKB-UniRule"/>
</dbReference>
<dbReference type="HAMAP" id="MF_01547">
    <property type="entry name" value="RNA_methyltr_E"/>
    <property type="match status" value="1"/>
</dbReference>
<sequence length="207" mass="23896">MSKSRSLSSKNWLKQHFRDQYVTLAFKKNVRSRAYFKLEDINKQNKLFKKGMTIIDLGSSPGGWSEYASKIVRNSGHIVACDILPMLPVKNVYFLQGDIKNSIFLNSLLSFINRKVDLVMSDMAPNMTGSRCIDNPRLLELNRLALKISKRVLCNHGKLLIKSFYGEQFNVLVEEIRTLFIKVKIFKPNSSRTRSREVYIIASERTK</sequence>
<evidence type="ECO:0000256" key="8">
    <source>
        <dbReference type="ARBA" id="ARBA00041995"/>
    </source>
</evidence>
<proteinExistence type="inferred from homology"/>
<feature type="binding site" evidence="11">
    <location>
        <position position="82"/>
    </location>
    <ligand>
        <name>S-adenosyl-L-methionine</name>
        <dbReference type="ChEBI" id="CHEBI:59789"/>
    </ligand>
</feature>
<keyword evidence="2 11" id="KW-0489">Methyltransferase</keyword>
<dbReference type="GO" id="GO:0005737">
    <property type="term" value="C:cytoplasm"/>
    <property type="evidence" value="ECO:0007669"/>
    <property type="project" value="UniProtKB-SubCell"/>
</dbReference>
<evidence type="ECO:0000256" key="4">
    <source>
        <dbReference type="ARBA" id="ARBA00022691"/>
    </source>
</evidence>
<dbReference type="PANTHER" id="PTHR10920">
    <property type="entry name" value="RIBOSOMAL RNA METHYLTRANSFERASE"/>
    <property type="match status" value="1"/>
</dbReference>
<dbReference type="PIRSF" id="PIRSF005461">
    <property type="entry name" value="23S_rRNA_mtase"/>
    <property type="match status" value="1"/>
</dbReference>
<evidence type="ECO:0000313" key="14">
    <source>
        <dbReference type="EMBL" id="ANF17118.1"/>
    </source>
</evidence>
<protein>
    <recommendedName>
        <fullName evidence="7 11">Ribosomal RNA large subunit methyltransferase E</fullName>
        <ecNumber evidence="6 11">2.1.1.166</ecNumber>
    </recommendedName>
    <alternativeName>
        <fullName evidence="9 11">23S rRNA Um2552 methyltransferase</fullName>
    </alternativeName>
    <alternativeName>
        <fullName evidence="8 11">rRNA (uridine-2'-O-)-methyltransferase</fullName>
    </alternativeName>
</protein>
<keyword evidence="4 11" id="KW-0949">S-adenosyl-L-methionine</keyword>
<feature type="domain" description="Ribosomal RNA methyltransferase FtsJ" evidence="13">
    <location>
        <begin position="31"/>
        <end position="204"/>
    </location>
</feature>
<keyword evidence="11" id="KW-0963">Cytoplasm</keyword>
<feature type="active site" description="Proton acceptor" evidence="11 12">
    <location>
        <position position="162"/>
    </location>
</feature>
<dbReference type="EC" id="2.1.1.166" evidence="6 11"/>
<gene>
    <name evidence="11" type="primary">rlmE</name>
    <name evidence="11" type="synonym">ftsJ</name>
    <name evidence="11" type="synonym">rrmJ</name>
    <name evidence="14" type="ORF">XW81_01760</name>
</gene>
<evidence type="ECO:0000256" key="12">
    <source>
        <dbReference type="PIRSR" id="PIRSR005461-1"/>
    </source>
</evidence>
<feature type="binding site" evidence="11">
    <location>
        <position position="64"/>
    </location>
    <ligand>
        <name>S-adenosyl-L-methionine</name>
        <dbReference type="ChEBI" id="CHEBI:59789"/>
    </ligand>
</feature>
<evidence type="ECO:0000256" key="2">
    <source>
        <dbReference type="ARBA" id="ARBA00022603"/>
    </source>
</evidence>
<keyword evidence="15" id="KW-1185">Reference proteome</keyword>
<comment type="function">
    <text evidence="5 11">Specifically methylates the uridine in position 2552 of 23S rRNA at the 2'-O position of the ribose in the fully assembled 50S ribosomal subunit.</text>
</comment>
<dbReference type="Proteomes" id="UP000077654">
    <property type="component" value="Chromosome"/>
</dbReference>
<dbReference type="InterPro" id="IPR015507">
    <property type="entry name" value="rRNA-MeTfrase_E"/>
</dbReference>
<evidence type="ECO:0000256" key="3">
    <source>
        <dbReference type="ARBA" id="ARBA00022679"/>
    </source>
</evidence>
<feature type="binding site" evidence="11">
    <location>
        <position position="62"/>
    </location>
    <ligand>
        <name>S-adenosyl-L-methionine</name>
        <dbReference type="ChEBI" id="CHEBI:59789"/>
    </ligand>
</feature>
<name>A0A172WDR2_BUCSC</name>
<dbReference type="Pfam" id="PF01728">
    <property type="entry name" value="FtsJ"/>
    <property type="match status" value="1"/>
</dbReference>
<dbReference type="InterPro" id="IPR029063">
    <property type="entry name" value="SAM-dependent_MTases_sf"/>
</dbReference>
<dbReference type="PANTHER" id="PTHR10920:SF18">
    <property type="entry name" value="RRNA METHYLTRANSFERASE 2, MITOCHONDRIAL"/>
    <property type="match status" value="1"/>
</dbReference>
<comment type="subcellular location">
    <subcellularLocation>
        <location evidence="11">Cytoplasm</location>
    </subcellularLocation>
</comment>
<comment type="catalytic activity">
    <reaction evidence="10 11">
        <text>uridine(2552) in 23S rRNA + S-adenosyl-L-methionine = 2'-O-methyluridine(2552) in 23S rRNA + S-adenosyl-L-homocysteine + H(+)</text>
        <dbReference type="Rhea" id="RHEA:42720"/>
        <dbReference type="Rhea" id="RHEA-COMP:10202"/>
        <dbReference type="Rhea" id="RHEA-COMP:10203"/>
        <dbReference type="ChEBI" id="CHEBI:15378"/>
        <dbReference type="ChEBI" id="CHEBI:57856"/>
        <dbReference type="ChEBI" id="CHEBI:59789"/>
        <dbReference type="ChEBI" id="CHEBI:65315"/>
        <dbReference type="ChEBI" id="CHEBI:74478"/>
        <dbReference type="EC" id="2.1.1.166"/>
    </reaction>
</comment>
<dbReference type="PATRIC" id="fig|118110.3.peg.354"/>
<dbReference type="Gene3D" id="3.40.50.150">
    <property type="entry name" value="Vaccinia Virus protein VP39"/>
    <property type="match status" value="1"/>
</dbReference>
<keyword evidence="1 11" id="KW-0698">rRNA processing</keyword>
<dbReference type="AlphaFoldDB" id="A0A172WDR2"/>
<accession>A0A172WDR2</accession>
<comment type="similarity">
    <text evidence="11">Belongs to the class I-like SAM-binding methyltransferase superfamily. RNA methyltransferase RlmE family.</text>
</comment>
<evidence type="ECO:0000313" key="15">
    <source>
        <dbReference type="Proteomes" id="UP000077654"/>
    </source>
</evidence>
<dbReference type="InterPro" id="IPR050082">
    <property type="entry name" value="RNA_methyltr_RlmE"/>
</dbReference>
<evidence type="ECO:0000256" key="11">
    <source>
        <dbReference type="HAMAP-Rule" id="MF_01547"/>
    </source>
</evidence>
<evidence type="ECO:0000256" key="1">
    <source>
        <dbReference type="ARBA" id="ARBA00022552"/>
    </source>
</evidence>
<evidence type="ECO:0000256" key="10">
    <source>
        <dbReference type="ARBA" id="ARBA00048970"/>
    </source>
</evidence>
<evidence type="ECO:0000256" key="7">
    <source>
        <dbReference type="ARBA" id="ARBA00041129"/>
    </source>
</evidence>